<protein>
    <submittedName>
        <fullName evidence="1">Uncharacterized protein</fullName>
    </submittedName>
</protein>
<keyword evidence="2" id="KW-1185">Reference proteome</keyword>
<accession>A0A852T0Z5</accession>
<organism evidence="1 2">
    <name type="scientific">Leifsonia soli</name>
    <dbReference type="NCBI Taxonomy" id="582665"/>
    <lineage>
        <taxon>Bacteria</taxon>
        <taxon>Bacillati</taxon>
        <taxon>Actinomycetota</taxon>
        <taxon>Actinomycetes</taxon>
        <taxon>Micrococcales</taxon>
        <taxon>Microbacteriaceae</taxon>
        <taxon>Leifsonia</taxon>
    </lineage>
</organism>
<name>A0A852T0Z5_9MICO</name>
<evidence type="ECO:0000313" key="2">
    <source>
        <dbReference type="Proteomes" id="UP000589620"/>
    </source>
</evidence>
<reference evidence="1 2" key="1">
    <citation type="submission" date="2020-07" db="EMBL/GenBank/DDBJ databases">
        <title>Sequencing the genomes of 1000 actinobacteria strains.</title>
        <authorList>
            <person name="Klenk H.-P."/>
        </authorList>
    </citation>
    <scope>NUCLEOTIDE SEQUENCE [LARGE SCALE GENOMIC DNA]</scope>
    <source>
        <strain evidence="1 2">DSM 23871</strain>
    </source>
</reference>
<evidence type="ECO:0000313" key="1">
    <source>
        <dbReference type="EMBL" id="NYD74827.1"/>
    </source>
</evidence>
<dbReference type="EMBL" id="JACCBJ010000001">
    <property type="protein sequence ID" value="NYD74827.1"/>
    <property type="molecule type" value="Genomic_DNA"/>
</dbReference>
<comment type="caution">
    <text evidence="1">The sequence shown here is derived from an EMBL/GenBank/DDBJ whole genome shotgun (WGS) entry which is preliminary data.</text>
</comment>
<sequence length="54" mass="5824">MADLEVQAALAQARQSASAASYDIQKLPEDSIERQALHNLITAVDSLIQALDTE</sequence>
<dbReference type="RefSeq" id="WP_172824158.1">
    <property type="nucleotide sequence ID" value="NZ_BAAAPX010000001.1"/>
</dbReference>
<dbReference type="Proteomes" id="UP000589620">
    <property type="component" value="Unassembled WGS sequence"/>
</dbReference>
<dbReference type="AlphaFoldDB" id="A0A852T0Z5"/>
<gene>
    <name evidence="1" type="ORF">BJ963_002346</name>
</gene>
<proteinExistence type="predicted"/>